<accession>A0AAU9HMX4</accession>
<dbReference type="EMBL" id="HG992337">
    <property type="protein sequence ID" value="CAE6689905.1"/>
    <property type="molecule type" value="Genomic_DNA"/>
</dbReference>
<protein>
    <recommendedName>
        <fullName evidence="3">Single-stranded DNA-binding protein</fullName>
    </recommendedName>
</protein>
<reference evidence="1 2" key="1">
    <citation type="submission" date="2021-02" db="EMBL/GenBank/DDBJ databases">
        <authorList>
            <person name="Pothier F. J."/>
        </authorList>
    </citation>
    <scope>NUCLEOTIDE SEQUENCE [LARGE SCALE GENOMIC DNA]</scope>
    <source>
        <strain evidence="1 2">1314c</strain>
    </source>
</reference>
<evidence type="ECO:0000313" key="1">
    <source>
        <dbReference type="EMBL" id="CAE6689886.1"/>
    </source>
</evidence>
<proteinExistence type="predicted"/>
<organism evidence="1 2">
    <name type="scientific">Xanthomonas arboricola</name>
    <dbReference type="NCBI Taxonomy" id="56448"/>
    <lineage>
        <taxon>Bacteria</taxon>
        <taxon>Pseudomonadati</taxon>
        <taxon>Pseudomonadota</taxon>
        <taxon>Gammaproteobacteria</taxon>
        <taxon>Lysobacterales</taxon>
        <taxon>Lysobacteraceae</taxon>
        <taxon>Xanthomonas</taxon>
    </lineage>
</organism>
<dbReference type="Proteomes" id="UP000835242">
    <property type="component" value="Chromosome"/>
</dbReference>
<sequence>MFWKKLVNGEIILISVNSLREVNKDKQLYGKKTYEFTLSDGTTEISSFEARDWNRFESSFLKDGFVINP</sequence>
<evidence type="ECO:0008006" key="3">
    <source>
        <dbReference type="Google" id="ProtNLM"/>
    </source>
</evidence>
<dbReference type="AlphaFoldDB" id="A0AAU9HMX4"/>
<evidence type="ECO:0000313" key="2">
    <source>
        <dbReference type="Proteomes" id="UP000835242"/>
    </source>
</evidence>
<dbReference type="RefSeq" id="WP_228600337.1">
    <property type="nucleotide sequence ID" value="NZ_HG992337.1"/>
</dbReference>
<dbReference type="EMBL" id="HG992337">
    <property type="protein sequence ID" value="CAE6689886.1"/>
    <property type="molecule type" value="Genomic_DNA"/>
</dbReference>
<gene>
    <name evidence="1" type="ORF">XA1314C_01520</name>
</gene>
<name>A0AAU9HMX4_9XANT</name>